<dbReference type="PANTHER" id="PTHR46082">
    <property type="entry name" value="ATP/GTP-BINDING PROTEIN-RELATED"/>
    <property type="match status" value="1"/>
</dbReference>
<dbReference type="InterPro" id="IPR000845">
    <property type="entry name" value="Nucleoside_phosphorylase_d"/>
</dbReference>
<evidence type="ECO:0000313" key="4">
    <source>
        <dbReference type="EMBL" id="KAK6357532.1"/>
    </source>
</evidence>
<dbReference type="InterPro" id="IPR027417">
    <property type="entry name" value="P-loop_NTPase"/>
</dbReference>
<organism evidence="4 5">
    <name type="scientific">Orbilia javanica</name>
    <dbReference type="NCBI Taxonomy" id="47235"/>
    <lineage>
        <taxon>Eukaryota</taxon>
        <taxon>Fungi</taxon>
        <taxon>Dikarya</taxon>
        <taxon>Ascomycota</taxon>
        <taxon>Pezizomycotina</taxon>
        <taxon>Orbiliomycetes</taxon>
        <taxon>Orbiliales</taxon>
        <taxon>Orbiliaceae</taxon>
        <taxon>Orbilia</taxon>
    </lineage>
</organism>
<comment type="caution">
    <text evidence="4">The sequence shown here is derived from an EMBL/GenBank/DDBJ whole genome shotgun (WGS) entry which is preliminary data.</text>
</comment>
<dbReference type="InterPro" id="IPR056884">
    <property type="entry name" value="NPHP3-like_N"/>
</dbReference>
<dbReference type="SMART" id="SM00320">
    <property type="entry name" value="WD40"/>
    <property type="match status" value="11"/>
</dbReference>
<name>A0AAN8MVU4_9PEZI</name>
<keyword evidence="5" id="KW-1185">Reference proteome</keyword>
<dbReference type="GO" id="GO:0003824">
    <property type="term" value="F:catalytic activity"/>
    <property type="evidence" value="ECO:0007669"/>
    <property type="project" value="InterPro"/>
</dbReference>
<reference evidence="4 5" key="1">
    <citation type="submission" date="2019-10" db="EMBL/GenBank/DDBJ databases">
        <authorList>
            <person name="Palmer J.M."/>
        </authorList>
    </citation>
    <scope>NUCLEOTIDE SEQUENCE [LARGE SCALE GENOMIC DNA]</scope>
    <source>
        <strain evidence="4 5">TWF718</strain>
    </source>
</reference>
<dbReference type="CDD" id="cd00200">
    <property type="entry name" value="WD40"/>
    <property type="match status" value="1"/>
</dbReference>
<keyword evidence="2" id="KW-0853">WD repeat</keyword>
<evidence type="ECO:0000259" key="3">
    <source>
        <dbReference type="PROSITE" id="PS50837"/>
    </source>
</evidence>
<gene>
    <name evidence="4" type="ORF">TWF718_001841</name>
</gene>
<dbReference type="Gene3D" id="3.40.50.1580">
    <property type="entry name" value="Nucleoside phosphorylase domain"/>
    <property type="match status" value="1"/>
</dbReference>
<dbReference type="PROSITE" id="PS50082">
    <property type="entry name" value="WD_REPEATS_2"/>
    <property type="match status" value="2"/>
</dbReference>
<dbReference type="SUPFAM" id="SSF82171">
    <property type="entry name" value="DPP6 N-terminal domain-like"/>
    <property type="match status" value="1"/>
</dbReference>
<dbReference type="InterPro" id="IPR015943">
    <property type="entry name" value="WD40/YVTN_repeat-like_dom_sf"/>
</dbReference>
<proteinExistence type="predicted"/>
<dbReference type="PROSITE" id="PS50294">
    <property type="entry name" value="WD_REPEATS_REGION"/>
    <property type="match status" value="2"/>
</dbReference>
<dbReference type="InterPro" id="IPR001680">
    <property type="entry name" value="WD40_rpt"/>
</dbReference>
<dbReference type="Pfam" id="PF24883">
    <property type="entry name" value="NPHP3_N"/>
    <property type="match status" value="1"/>
</dbReference>
<feature type="domain" description="NACHT" evidence="3">
    <location>
        <begin position="489"/>
        <end position="638"/>
    </location>
</feature>
<dbReference type="SUPFAM" id="SSF53167">
    <property type="entry name" value="Purine and uridine phosphorylases"/>
    <property type="match status" value="1"/>
</dbReference>
<evidence type="ECO:0000313" key="5">
    <source>
        <dbReference type="Proteomes" id="UP001313282"/>
    </source>
</evidence>
<dbReference type="InterPro" id="IPR036322">
    <property type="entry name" value="WD40_repeat_dom_sf"/>
</dbReference>
<dbReference type="EMBL" id="JAVHNR010000001">
    <property type="protein sequence ID" value="KAK6357532.1"/>
    <property type="molecule type" value="Genomic_DNA"/>
</dbReference>
<accession>A0AAN8MVU4</accession>
<dbReference type="InterPro" id="IPR007111">
    <property type="entry name" value="NACHT_NTPase"/>
</dbReference>
<dbReference type="PANTHER" id="PTHR46082:SF6">
    <property type="entry name" value="AAA+ ATPASE DOMAIN-CONTAINING PROTEIN-RELATED"/>
    <property type="match status" value="1"/>
</dbReference>
<dbReference type="Pfam" id="PF00400">
    <property type="entry name" value="WD40"/>
    <property type="match status" value="4"/>
</dbReference>
<dbReference type="SUPFAM" id="SSF50998">
    <property type="entry name" value="Quinoprotein alcohol dehydrogenase-like"/>
    <property type="match status" value="1"/>
</dbReference>
<sequence length="2080" mass="233136">MSRPSKRTACCNLEDPNCCGSSRRIRSFPLPPAQADPGPSGRITEIEDFETDVALEAPQAGRLLPHQTSSNPNRIYKRPANREDFRIAIICALPIEYNAVSLLIDQWWDEEGNTYGRAQGDPNTYRNGRLGEHNVVLLLLPKMGKSSAAGSTASLRSSYYNISLALLVGICGGVPSVGKREILLGDVIIGERIFQYDFGRQYRGQHVPKDAGEGNLGNLNRDLSSLIIYFKTEPGRQEAQKKGAEYLRALQKTSIDTQCETNYSYPGTSQDRLFPVTYQHKHQEPVECPSCTGETESYCREADKMACIDLGCDDDMVVRRQRLKKKKNLGSEEEKQRPEVFVGNIASGDTVMRSSEHRDSIAGQGNIIAFEMEGAGAFDESPSLVVKGVCDYADSHKNKDWQPFAAATAASVAKAILERYTLPSIGATATPGKVGFDEQDQKCLADLFVTNPVDDKKRITQTKGNLLSRSYIWILKHKDFESWSHNETQVLWITGDPGKGKTMLLCGLIEELEPSTRLKDKTSDTLLPYFIFQGTDSRINNATAALRSLIYMLVKQHPSLILAVREKYDTAGKQLFQDPNAWFTLSELLTNILKNLEQMKVNIFIDALDECTTDLDKLISLVVQSSAFSHVKWVLSSRNVEDIHQRIRLHASYLRLHLEMEGNAEIVSKAVENYIEYSISELSFVFKEEVEILKVRNAMRKKSNGTFLWVSLVTKELKKANSWEVDQILDEFPDDLRAVYCRMVDQIKKQRPETQKLCLLMLSTLAVVYRPLHLEEIAILPQLPGNISGKLGVVKKLLDQCGSFFTLRNNYVYIIHQSAMDFLSSEGICLLPQASHNWRAESHDMVFSRSLEVLSTTLRRDIYDLEEPGFLAEDVETPDQDPLLPVRYSCIYWIDHFQMGSDGRDSPHHEEIILAFLKTHFLHWLEALSLIGKISEGARTIVLLESIVQARGNVTLCNFAYDARRFLLYFASIIREAPLQTYCSALSFAPRQSLVRQQFESEILHSINVAPLEESWGSLVQMLEGHKSDISCVAVSPDGKTIASVSHEGEVILWNLLTGTLLNRFEDSRIHTYEVFISPDGSQVATIAPRYDDIVILIWDSATGTILQDCWHTLRDHDHHINPSLFVSAAFSIDSQRIILSFLSSKYSHGCYTELIYDVRSNRIAKEYYLPYAATHALSPDGATVAYVTRRGLLKTWDIATEQDLITFDSNNAHELLENGDRRDPSASLISFSPDGQSIALACNHTIKLFDTTTGSPIKSLRYQSLIMAISFSPDSSMLACALGDTTVKLWDTKTDLLLPCLEGHGKTVDSIVFSPNCKMVAIASKPTTIITKSDFHVRLWNTTTGELLRVLEVDGCGSNTMAFLPNSETFVFADGEAVVRRWNVITGDAMPAIEREPLSAQPDRVLYESPYGSSESAVSFSPDSKTIALVAYVRRLDLGLVRLWDRETRTHVRTLECHGKPVYPIFFSPNGETVVAAFNTLRLDVSSEFENYKKNSIINVWGLETGILLNRFSIPEFKSYGITLSPDGQTIALRSRKEIILVDSKTGPFQRVCWGELNYIYDISYTHCGKTIACLIADPSGAALKFWDVATEAFLRQRIEFKRESTAKLKIVYTNSAPTPGQKIFVISWQANGIRIQDGLTGAALGTFVGNYSYQNSAFSPDGKYILSSSIDKKICVQELGMSKPADKHPVISYTLSVPYIALSQNQEVAILASPDIGELGVFNTVTGEILHTWRPPHYETSSARAINGIALSPDGTKIAFWSSWPNVNIELYDVHGNLLHKFPFGIKDSKILESFYNSRNYFTITLGLVFSSDGKELTFLSEFQHTTGPRGGDIQTMTSNPSSHSLFTYDTSSGRLLTQLDFTVDVSGFVISPNREILASVTSINYKSAGEEDWEGLVQLHSIEDLRLINTLGKLKFSPGALKFSQDSKILVVGRSSGIIIWDFFTSSILGEFSFNAYFGLEFYEVQILPSPLQSNAFYLRVDAGVMNLPNTSKAKEVILLSHRDYPTAFSKFLAVSYLHKNAATTPTPRDRHDRWIFQGGRKVLWLPEEYEVKNSCFQDESLVLYLRNGRIIFFRSR</sequence>
<dbReference type="Gene3D" id="3.40.50.300">
    <property type="entry name" value="P-loop containing nucleotide triphosphate hydrolases"/>
    <property type="match status" value="1"/>
</dbReference>
<dbReference type="SUPFAM" id="SSF50978">
    <property type="entry name" value="WD40 repeat-like"/>
    <property type="match status" value="1"/>
</dbReference>
<dbReference type="InterPro" id="IPR035994">
    <property type="entry name" value="Nucleoside_phosphorylase_sf"/>
</dbReference>
<dbReference type="InterPro" id="IPR011047">
    <property type="entry name" value="Quinoprotein_ADH-like_sf"/>
</dbReference>
<dbReference type="PROSITE" id="PS50837">
    <property type="entry name" value="NACHT"/>
    <property type="match status" value="1"/>
</dbReference>
<dbReference type="Proteomes" id="UP001313282">
    <property type="component" value="Unassembled WGS sequence"/>
</dbReference>
<dbReference type="GO" id="GO:0009116">
    <property type="term" value="P:nucleoside metabolic process"/>
    <property type="evidence" value="ECO:0007669"/>
    <property type="project" value="InterPro"/>
</dbReference>
<dbReference type="InterPro" id="IPR053137">
    <property type="entry name" value="NLR-like"/>
</dbReference>
<dbReference type="SUPFAM" id="SSF52540">
    <property type="entry name" value="P-loop containing nucleoside triphosphate hydrolases"/>
    <property type="match status" value="1"/>
</dbReference>
<protein>
    <recommendedName>
        <fullName evidence="3">NACHT domain-containing protein</fullName>
    </recommendedName>
</protein>
<evidence type="ECO:0000256" key="2">
    <source>
        <dbReference type="PROSITE-ProRule" id="PRU00221"/>
    </source>
</evidence>
<feature type="repeat" description="WD" evidence="2">
    <location>
        <begin position="1260"/>
        <end position="1295"/>
    </location>
</feature>
<feature type="repeat" description="WD" evidence="2">
    <location>
        <begin position="1023"/>
        <end position="1064"/>
    </location>
</feature>
<dbReference type="Pfam" id="PF01048">
    <property type="entry name" value="PNP_UDP_1"/>
    <property type="match status" value="1"/>
</dbReference>
<dbReference type="Gene3D" id="2.130.10.10">
    <property type="entry name" value="YVTN repeat-like/Quinoprotein amine dehydrogenase"/>
    <property type="match status" value="6"/>
</dbReference>
<evidence type="ECO:0000256" key="1">
    <source>
        <dbReference type="ARBA" id="ARBA00022737"/>
    </source>
</evidence>
<keyword evidence="1" id="KW-0677">Repeat</keyword>